<keyword evidence="2" id="KW-1185">Reference proteome</keyword>
<organism evidence="1 2">
    <name type="scientific">Alteraurantiacibacter lauratis</name>
    <dbReference type="NCBI Taxonomy" id="2054627"/>
    <lineage>
        <taxon>Bacteria</taxon>
        <taxon>Pseudomonadati</taxon>
        <taxon>Pseudomonadota</taxon>
        <taxon>Alphaproteobacteria</taxon>
        <taxon>Sphingomonadales</taxon>
        <taxon>Erythrobacteraceae</taxon>
        <taxon>Alteraurantiacibacter</taxon>
    </lineage>
</organism>
<reference evidence="2" key="1">
    <citation type="journal article" date="2019" name="Int. J. Syst. Evol. Microbiol.">
        <title>The Global Catalogue of Microorganisms (GCM) 10K type strain sequencing project: providing services to taxonomists for standard genome sequencing and annotation.</title>
        <authorList>
            <consortium name="The Broad Institute Genomics Platform"/>
            <consortium name="The Broad Institute Genome Sequencing Center for Infectious Disease"/>
            <person name="Wu L."/>
            <person name="Ma J."/>
        </authorList>
    </citation>
    <scope>NUCLEOTIDE SEQUENCE [LARGE SCALE GENOMIC DNA]</scope>
    <source>
        <strain evidence="2">KCTC 52606</strain>
    </source>
</reference>
<evidence type="ECO:0000313" key="1">
    <source>
        <dbReference type="EMBL" id="MFC3100364.1"/>
    </source>
</evidence>
<dbReference type="CDD" id="cd00093">
    <property type="entry name" value="HTH_XRE"/>
    <property type="match status" value="1"/>
</dbReference>
<dbReference type="RefSeq" id="WP_336917623.1">
    <property type="nucleotide sequence ID" value="NZ_JBANRN010000002.1"/>
</dbReference>
<sequence>MTSKAITADAYREAVCEIIGDLRRAHGLADRQLATRIGCSASTVRNARNRLTSLDPALLLRIEQEFGPGAIDPVLALGNARAVPLPQANHAANPLLALVAALHRIVEAQARESEGGRQITRGELRQILPSLREGRSALDSLIARAGDC</sequence>
<dbReference type="Gene3D" id="1.10.260.40">
    <property type="entry name" value="lambda repressor-like DNA-binding domains"/>
    <property type="match status" value="1"/>
</dbReference>
<gene>
    <name evidence="1" type="ORF">ACFODK_05610</name>
</gene>
<dbReference type="Proteomes" id="UP001595378">
    <property type="component" value="Unassembled WGS sequence"/>
</dbReference>
<dbReference type="InterPro" id="IPR010982">
    <property type="entry name" value="Lambda_DNA-bd_dom_sf"/>
</dbReference>
<evidence type="ECO:0000313" key="2">
    <source>
        <dbReference type="Proteomes" id="UP001595378"/>
    </source>
</evidence>
<comment type="caution">
    <text evidence="1">The sequence shown here is derived from an EMBL/GenBank/DDBJ whole genome shotgun (WGS) entry which is preliminary data.</text>
</comment>
<proteinExistence type="predicted"/>
<name>A0ABV7EEU9_9SPHN</name>
<dbReference type="InterPro" id="IPR001387">
    <property type="entry name" value="Cro/C1-type_HTH"/>
</dbReference>
<protein>
    <submittedName>
        <fullName evidence="1">XRE family transcriptional regulator</fullName>
    </submittedName>
</protein>
<dbReference type="SUPFAM" id="SSF47413">
    <property type="entry name" value="lambda repressor-like DNA-binding domains"/>
    <property type="match status" value="1"/>
</dbReference>
<dbReference type="EMBL" id="JBHRSU010000005">
    <property type="protein sequence ID" value="MFC3100364.1"/>
    <property type="molecule type" value="Genomic_DNA"/>
</dbReference>
<accession>A0ABV7EEU9</accession>